<name>Q97IU8_CLOAB</name>
<accession>Q97IU8</accession>
<dbReference type="PATRIC" id="fig|272562.8.peg.1744"/>
<dbReference type="RefSeq" id="WP_010964850.1">
    <property type="nucleotide sequence ID" value="NC_003030.1"/>
</dbReference>
<keyword evidence="1" id="KW-0812">Transmembrane</keyword>
<dbReference type="STRING" id="272562.CA_C1542"/>
<dbReference type="PIR" id="B97090">
    <property type="entry name" value="B97090"/>
</dbReference>
<evidence type="ECO:0000256" key="1">
    <source>
        <dbReference type="SAM" id="Phobius"/>
    </source>
</evidence>
<dbReference type="HOGENOM" id="CLU_2272423_0_0_9"/>
<protein>
    <submittedName>
        <fullName evidence="2">Predicted membrane protein</fullName>
    </submittedName>
</protein>
<evidence type="ECO:0000313" key="3">
    <source>
        <dbReference type="Proteomes" id="UP000000814"/>
    </source>
</evidence>
<feature type="transmembrane region" description="Helical" evidence="1">
    <location>
        <begin position="15"/>
        <end position="33"/>
    </location>
</feature>
<gene>
    <name evidence="2" type="ordered locus">CA_C1542</name>
</gene>
<dbReference type="GeneID" id="44998041"/>
<dbReference type="Proteomes" id="UP000000814">
    <property type="component" value="Chromosome"/>
</dbReference>
<dbReference type="EMBL" id="AE001437">
    <property type="protein sequence ID" value="AAK79509.1"/>
    <property type="molecule type" value="Genomic_DNA"/>
</dbReference>
<proteinExistence type="predicted"/>
<dbReference type="eggNOG" id="ENOG503379P">
    <property type="taxonomic scope" value="Bacteria"/>
</dbReference>
<feature type="transmembrane region" description="Helical" evidence="1">
    <location>
        <begin position="69"/>
        <end position="89"/>
    </location>
</feature>
<keyword evidence="1" id="KW-1133">Transmembrane helix</keyword>
<keyword evidence="1" id="KW-0472">Membrane</keyword>
<dbReference type="KEGG" id="cac:CA_C1542"/>
<reference evidence="2 3" key="1">
    <citation type="journal article" date="2001" name="J. Bacteriol.">
        <title>Genome sequence and comparative analysis of the solvent-producing bacterium Clostridium acetobutylicum.</title>
        <authorList>
            <person name="Nolling J."/>
            <person name="Breton G."/>
            <person name="Omelchenko M.V."/>
            <person name="Makarova K.S."/>
            <person name="Zeng Q."/>
            <person name="Gibson R."/>
            <person name="Lee H.M."/>
            <person name="Dubois J."/>
            <person name="Qiu D."/>
            <person name="Hitti J."/>
            <person name="Wolf Y.I."/>
            <person name="Tatusov R.L."/>
            <person name="Sabathe F."/>
            <person name="Doucette-Stamm L."/>
            <person name="Soucaille P."/>
            <person name="Daly M.J."/>
            <person name="Bennett G.N."/>
            <person name="Koonin E.V."/>
            <person name="Smith D.R."/>
        </authorList>
    </citation>
    <scope>NUCLEOTIDE SEQUENCE [LARGE SCALE GENOMIC DNA]</scope>
    <source>
        <strain evidence="3">ATCC 824 / DSM 792 / JCM 1419 / LMG 5710 / VKM B-1787</strain>
    </source>
</reference>
<evidence type="ECO:0000313" key="2">
    <source>
        <dbReference type="EMBL" id="AAK79509.1"/>
    </source>
</evidence>
<sequence length="102" mass="10918">MENVETKSKQSKASIILYVAAAVVAIIGIALLVDNIIVYRKALSQYVAQGYKAATVNSQLVPQQLLPEIFNAVGIYGGIAFVLFGAGIINNKISKLLSLHND</sequence>
<keyword evidence="3" id="KW-1185">Reference proteome</keyword>
<dbReference type="OrthoDB" id="1937445at2"/>
<dbReference type="AlphaFoldDB" id="Q97IU8"/>
<organism evidence="2 3">
    <name type="scientific">Clostridium acetobutylicum (strain ATCC 824 / DSM 792 / JCM 1419 / IAM 19013 / LMG 5710 / NBRC 13948 / NRRL B-527 / VKM B-1787 / 2291 / W)</name>
    <dbReference type="NCBI Taxonomy" id="272562"/>
    <lineage>
        <taxon>Bacteria</taxon>
        <taxon>Bacillati</taxon>
        <taxon>Bacillota</taxon>
        <taxon>Clostridia</taxon>
        <taxon>Eubacteriales</taxon>
        <taxon>Clostridiaceae</taxon>
        <taxon>Clostridium</taxon>
    </lineage>
</organism>